<dbReference type="Pfam" id="PF11455">
    <property type="entry name" value="MazE-like"/>
    <property type="match status" value="1"/>
</dbReference>
<evidence type="ECO:0000313" key="2">
    <source>
        <dbReference type="Proteomes" id="UP000193083"/>
    </source>
</evidence>
<proteinExistence type="predicted"/>
<sequence>MGRPRELTDAERARLLARGYRPVEIWVPDLSKSEIRERLGNELGAIRASDRRSGELDRLSETVDDLADDFEK</sequence>
<dbReference type="OrthoDB" id="3734119at2"/>
<dbReference type="AlphaFoldDB" id="A0A1X7PGP2"/>
<name>A0A1X7PGP2_9HYPH</name>
<organism evidence="1 2">
    <name type="scientific">Mesorhizobium australicum</name>
    <dbReference type="NCBI Taxonomy" id="536018"/>
    <lineage>
        <taxon>Bacteria</taxon>
        <taxon>Pseudomonadati</taxon>
        <taxon>Pseudomonadota</taxon>
        <taxon>Alphaproteobacteria</taxon>
        <taxon>Hyphomicrobiales</taxon>
        <taxon>Phyllobacteriaceae</taxon>
        <taxon>Mesorhizobium</taxon>
    </lineage>
</organism>
<dbReference type="InterPro" id="IPR021558">
    <property type="entry name" value="MazE-like"/>
</dbReference>
<keyword evidence="2" id="KW-1185">Reference proteome</keyword>
<dbReference type="EMBL" id="FXBL01000004">
    <property type="protein sequence ID" value="SMH50484.1"/>
    <property type="molecule type" value="Genomic_DNA"/>
</dbReference>
<dbReference type="Proteomes" id="UP000193083">
    <property type="component" value="Unassembled WGS sequence"/>
</dbReference>
<dbReference type="RefSeq" id="WP_085465889.1">
    <property type="nucleotide sequence ID" value="NZ_FXBL01000004.1"/>
</dbReference>
<evidence type="ECO:0000313" key="1">
    <source>
        <dbReference type="EMBL" id="SMH50484.1"/>
    </source>
</evidence>
<protein>
    <recommendedName>
        <fullName evidence="3">DUF3018 family protein</fullName>
    </recommendedName>
</protein>
<accession>A0A1X7PGP2</accession>
<evidence type="ECO:0008006" key="3">
    <source>
        <dbReference type="Google" id="ProtNLM"/>
    </source>
</evidence>
<gene>
    <name evidence="1" type="ORF">SAMN02982922_4170</name>
</gene>
<reference evidence="1 2" key="1">
    <citation type="submission" date="2017-04" db="EMBL/GenBank/DDBJ databases">
        <authorList>
            <person name="Afonso C.L."/>
            <person name="Miller P.J."/>
            <person name="Scott M.A."/>
            <person name="Spackman E."/>
            <person name="Goraichik I."/>
            <person name="Dimitrov K.M."/>
            <person name="Suarez D.L."/>
            <person name="Swayne D.E."/>
        </authorList>
    </citation>
    <scope>NUCLEOTIDE SEQUENCE [LARGE SCALE GENOMIC DNA]</scope>
    <source>
        <strain evidence="1 2">B5P</strain>
    </source>
</reference>